<dbReference type="InterPro" id="IPR043917">
    <property type="entry name" value="DUF5753"/>
</dbReference>
<evidence type="ECO:0000313" key="2">
    <source>
        <dbReference type="EMBL" id="MBG6138362.1"/>
    </source>
</evidence>
<gene>
    <name evidence="2" type="ORF">IW245_004556</name>
</gene>
<sequence>MRIERGNHGVSYTDVGVMLNLYGADDEVAAELLGLADSIARNDGLGATAKHLVSPQMVQLMHLEATASVIRQFELLMVPGVLQTVRYARTVIRKMCPAEDTDAVVAAKTALRMERGQRLLGRDDRPSMTYMLYEAVLRSGVGGPDVMAEQVEHLLRVTRAPNIDIVVLPASVGAFRAMNGAFLIMDFDASDEPSVLYTDGHRADTVSREEPAELAVTRDAFVEMERQSLPLPDFLEEYRP</sequence>
<reference evidence="2" key="1">
    <citation type="submission" date="2020-11" db="EMBL/GenBank/DDBJ databases">
        <title>Sequencing the genomes of 1000 actinobacteria strains.</title>
        <authorList>
            <person name="Klenk H.-P."/>
        </authorList>
    </citation>
    <scope>NUCLEOTIDE SEQUENCE</scope>
    <source>
        <strain evidence="2">DSM 45356</strain>
    </source>
</reference>
<proteinExistence type="predicted"/>
<dbReference type="EMBL" id="JADOUF010000001">
    <property type="protein sequence ID" value="MBG6138362.1"/>
    <property type="molecule type" value="Genomic_DNA"/>
</dbReference>
<dbReference type="Proteomes" id="UP000622552">
    <property type="component" value="Unassembled WGS sequence"/>
</dbReference>
<accession>A0A8J7KXV0</accession>
<dbReference type="Pfam" id="PF19054">
    <property type="entry name" value="DUF5753"/>
    <property type="match status" value="1"/>
</dbReference>
<evidence type="ECO:0000259" key="1">
    <source>
        <dbReference type="Pfam" id="PF19054"/>
    </source>
</evidence>
<protein>
    <recommendedName>
        <fullName evidence="1">DUF5753 domain-containing protein</fullName>
    </recommendedName>
</protein>
<organism evidence="2 3">
    <name type="scientific">Longispora fulva</name>
    <dbReference type="NCBI Taxonomy" id="619741"/>
    <lineage>
        <taxon>Bacteria</taxon>
        <taxon>Bacillati</taxon>
        <taxon>Actinomycetota</taxon>
        <taxon>Actinomycetes</taxon>
        <taxon>Micromonosporales</taxon>
        <taxon>Micromonosporaceae</taxon>
        <taxon>Longispora</taxon>
    </lineage>
</organism>
<comment type="caution">
    <text evidence="2">The sequence shown here is derived from an EMBL/GenBank/DDBJ whole genome shotgun (WGS) entry which is preliminary data.</text>
</comment>
<evidence type="ECO:0000313" key="3">
    <source>
        <dbReference type="Proteomes" id="UP000622552"/>
    </source>
</evidence>
<dbReference type="AlphaFoldDB" id="A0A8J7KXV0"/>
<feature type="domain" description="DUF5753" evidence="1">
    <location>
        <begin position="59"/>
        <end position="230"/>
    </location>
</feature>
<name>A0A8J7KXV0_9ACTN</name>
<keyword evidence="3" id="KW-1185">Reference proteome</keyword>